<gene>
    <name evidence="1" type="ORF">RchiOBHm_Chr5g0005151</name>
</gene>
<accession>A0A2P6Q376</accession>
<dbReference type="Gramene" id="PRQ28638">
    <property type="protein sequence ID" value="PRQ28638"/>
    <property type="gene ID" value="RchiOBHm_Chr5g0005151"/>
</dbReference>
<reference evidence="1 2" key="1">
    <citation type="journal article" date="2018" name="Nat. Genet.">
        <title>The Rosa genome provides new insights in the design of modern roses.</title>
        <authorList>
            <person name="Bendahmane M."/>
        </authorList>
    </citation>
    <scope>NUCLEOTIDE SEQUENCE [LARGE SCALE GENOMIC DNA]</scope>
    <source>
        <strain evidence="2">cv. Old Blush</strain>
    </source>
</reference>
<sequence length="108" mass="12202">METGPFLLPSATNRRQTGGVSFVLTSPSSLCSLFLHTISGERELKPKHFWVRRWVFRFRSNRGGLPVSKLSLVLDDLSVAFVVQITSFEGESKKITFLSFPAICHVFR</sequence>
<evidence type="ECO:0000313" key="2">
    <source>
        <dbReference type="Proteomes" id="UP000238479"/>
    </source>
</evidence>
<comment type="caution">
    <text evidence="1">The sequence shown here is derived from an EMBL/GenBank/DDBJ whole genome shotgun (WGS) entry which is preliminary data.</text>
</comment>
<organism evidence="1 2">
    <name type="scientific">Rosa chinensis</name>
    <name type="common">China rose</name>
    <dbReference type="NCBI Taxonomy" id="74649"/>
    <lineage>
        <taxon>Eukaryota</taxon>
        <taxon>Viridiplantae</taxon>
        <taxon>Streptophyta</taxon>
        <taxon>Embryophyta</taxon>
        <taxon>Tracheophyta</taxon>
        <taxon>Spermatophyta</taxon>
        <taxon>Magnoliopsida</taxon>
        <taxon>eudicotyledons</taxon>
        <taxon>Gunneridae</taxon>
        <taxon>Pentapetalae</taxon>
        <taxon>rosids</taxon>
        <taxon>fabids</taxon>
        <taxon>Rosales</taxon>
        <taxon>Rosaceae</taxon>
        <taxon>Rosoideae</taxon>
        <taxon>Rosoideae incertae sedis</taxon>
        <taxon>Rosa</taxon>
    </lineage>
</organism>
<proteinExistence type="predicted"/>
<protein>
    <submittedName>
        <fullName evidence="1">Uncharacterized protein</fullName>
    </submittedName>
</protein>
<evidence type="ECO:0000313" key="1">
    <source>
        <dbReference type="EMBL" id="PRQ28638.1"/>
    </source>
</evidence>
<dbReference type="Proteomes" id="UP000238479">
    <property type="component" value="Chromosome 5"/>
</dbReference>
<name>A0A2P6Q376_ROSCH</name>
<dbReference type="EMBL" id="PDCK01000043">
    <property type="protein sequence ID" value="PRQ28638.1"/>
    <property type="molecule type" value="Genomic_DNA"/>
</dbReference>
<keyword evidence="2" id="KW-1185">Reference proteome</keyword>
<dbReference type="AlphaFoldDB" id="A0A2P6Q376"/>